<evidence type="ECO:0000313" key="3">
    <source>
        <dbReference type="Proteomes" id="UP000306229"/>
    </source>
</evidence>
<gene>
    <name evidence="2" type="ORF">FF125_08255</name>
</gene>
<keyword evidence="1" id="KW-0732">Signal</keyword>
<sequence>MKHILSIIALLTLSNTILAQDFELIPYRIENKWGFCDSTKKIIIEPKFQDVIPFNKGYAAVKENNKWGFIDLDGKETIKPKYDSISNYFQKFFIGGDFDSPIYKTGIKVYENTKSFYVDINGIQFENEPEVFDVVSDELDDEIKIVEKNGKYGVENTLFDRTLEPKYDSIKVTKIGIIAKLNEKFGVIDLNKLTIKIPLDYKSIEPTEDNQGYYVTNDKDKIGYFDKKGNKKIAPEYKVLVKLLNSNLGFKFSKNSKIYGYINVENETPKIIDPKYLTINTFVKGYSKVKTKDGKYGYINSLGSEYFEK</sequence>
<dbReference type="SUPFAM" id="SSF69360">
    <property type="entry name" value="Cell wall binding repeat"/>
    <property type="match status" value="1"/>
</dbReference>
<proteinExistence type="predicted"/>
<dbReference type="Pfam" id="PF14903">
    <property type="entry name" value="WG_beta_rep"/>
    <property type="match status" value="2"/>
</dbReference>
<dbReference type="InterPro" id="IPR032774">
    <property type="entry name" value="WG_beta_rep"/>
</dbReference>
<dbReference type="PANTHER" id="PTHR37841">
    <property type="entry name" value="GLR2918 PROTEIN"/>
    <property type="match status" value="1"/>
</dbReference>
<accession>A0A5B7TT61</accession>
<evidence type="ECO:0000256" key="1">
    <source>
        <dbReference type="SAM" id="SignalP"/>
    </source>
</evidence>
<dbReference type="RefSeq" id="WP_138949315.1">
    <property type="nucleotide sequence ID" value="NZ_CP040749.1"/>
</dbReference>
<dbReference type="Proteomes" id="UP000306229">
    <property type="component" value="Chromosome"/>
</dbReference>
<dbReference type="AlphaFoldDB" id="A0A5B7TT61"/>
<organism evidence="2 3">
    <name type="scientific">Aureibaculum algae</name>
    <dbReference type="NCBI Taxonomy" id="2584122"/>
    <lineage>
        <taxon>Bacteria</taxon>
        <taxon>Pseudomonadati</taxon>
        <taxon>Bacteroidota</taxon>
        <taxon>Flavobacteriia</taxon>
        <taxon>Flavobacteriales</taxon>
        <taxon>Flavobacteriaceae</taxon>
        <taxon>Aureibaculum</taxon>
    </lineage>
</organism>
<dbReference type="KEGG" id="fbe:FF125_08255"/>
<dbReference type="PANTHER" id="PTHR37841:SF1">
    <property type="entry name" value="DUF3298 DOMAIN-CONTAINING PROTEIN"/>
    <property type="match status" value="1"/>
</dbReference>
<keyword evidence="3" id="KW-1185">Reference proteome</keyword>
<dbReference type="OrthoDB" id="5464673at2"/>
<dbReference type="EMBL" id="CP040749">
    <property type="protein sequence ID" value="QCX38423.1"/>
    <property type="molecule type" value="Genomic_DNA"/>
</dbReference>
<name>A0A5B7TT61_9FLAO</name>
<protein>
    <submittedName>
        <fullName evidence="2">WG repeat-containing protein</fullName>
    </submittedName>
</protein>
<feature type="signal peptide" evidence="1">
    <location>
        <begin position="1"/>
        <end position="19"/>
    </location>
</feature>
<reference evidence="2 3" key="1">
    <citation type="submission" date="2019-05" db="EMBL/GenBank/DDBJ databases">
        <title>Algicella ahnfeltiae gen. nov., sp. nov., a novel marine bacterium of the family Flavobacteriaceae isolated from a red alga.</title>
        <authorList>
            <person name="Nedashkovskaya O.I."/>
            <person name="Kukhlevskiy A.D."/>
            <person name="Kim S.-G."/>
            <person name="Zhukova N.V."/>
            <person name="Mikhailov V.V."/>
        </authorList>
    </citation>
    <scope>NUCLEOTIDE SEQUENCE [LARGE SCALE GENOMIC DNA]</scope>
    <source>
        <strain evidence="2 3">10Alg115</strain>
    </source>
</reference>
<evidence type="ECO:0000313" key="2">
    <source>
        <dbReference type="EMBL" id="QCX38423.1"/>
    </source>
</evidence>
<feature type="chain" id="PRO_5022841963" evidence="1">
    <location>
        <begin position="20"/>
        <end position="309"/>
    </location>
</feature>